<evidence type="ECO:0000313" key="1">
    <source>
        <dbReference type="EMBL" id="MBX60201.1"/>
    </source>
</evidence>
<reference evidence="1" key="1">
    <citation type="submission" date="2018-02" db="EMBL/GenBank/DDBJ databases">
        <title>Rhizophora mucronata_Transcriptome.</title>
        <authorList>
            <person name="Meera S.P."/>
            <person name="Sreeshan A."/>
            <person name="Augustine A."/>
        </authorList>
    </citation>
    <scope>NUCLEOTIDE SEQUENCE</scope>
    <source>
        <tissue evidence="1">Leaf</tissue>
    </source>
</reference>
<sequence length="33" mass="3920">MILDISLHTYAPFCFYFPVKFSPLFPIYFGDND</sequence>
<protein>
    <submittedName>
        <fullName evidence="1">Uncharacterized protein</fullName>
    </submittedName>
</protein>
<dbReference type="EMBL" id="GGEC01079717">
    <property type="protein sequence ID" value="MBX60201.1"/>
    <property type="molecule type" value="Transcribed_RNA"/>
</dbReference>
<organism evidence="1">
    <name type="scientific">Rhizophora mucronata</name>
    <name type="common">Asiatic mangrove</name>
    <dbReference type="NCBI Taxonomy" id="61149"/>
    <lineage>
        <taxon>Eukaryota</taxon>
        <taxon>Viridiplantae</taxon>
        <taxon>Streptophyta</taxon>
        <taxon>Embryophyta</taxon>
        <taxon>Tracheophyta</taxon>
        <taxon>Spermatophyta</taxon>
        <taxon>Magnoliopsida</taxon>
        <taxon>eudicotyledons</taxon>
        <taxon>Gunneridae</taxon>
        <taxon>Pentapetalae</taxon>
        <taxon>rosids</taxon>
        <taxon>fabids</taxon>
        <taxon>Malpighiales</taxon>
        <taxon>Rhizophoraceae</taxon>
        <taxon>Rhizophora</taxon>
    </lineage>
</organism>
<name>A0A2P2PZP1_RHIMU</name>
<proteinExistence type="predicted"/>
<dbReference type="AlphaFoldDB" id="A0A2P2PZP1"/>
<accession>A0A2P2PZP1</accession>